<name>A0AAV8CBZ8_9POAL</name>
<keyword evidence="5" id="KW-0611">Plant defense</keyword>
<dbReference type="Gene3D" id="3.80.10.10">
    <property type="entry name" value="Ribonuclease Inhibitor"/>
    <property type="match status" value="1"/>
</dbReference>
<dbReference type="CDD" id="cd14798">
    <property type="entry name" value="RX-CC_like"/>
    <property type="match status" value="1"/>
</dbReference>
<organism evidence="11 12">
    <name type="scientific">Rhynchospora pubera</name>
    <dbReference type="NCBI Taxonomy" id="906938"/>
    <lineage>
        <taxon>Eukaryota</taxon>
        <taxon>Viridiplantae</taxon>
        <taxon>Streptophyta</taxon>
        <taxon>Embryophyta</taxon>
        <taxon>Tracheophyta</taxon>
        <taxon>Spermatophyta</taxon>
        <taxon>Magnoliopsida</taxon>
        <taxon>Liliopsida</taxon>
        <taxon>Poales</taxon>
        <taxon>Cyperaceae</taxon>
        <taxon>Cyperoideae</taxon>
        <taxon>Rhynchosporeae</taxon>
        <taxon>Rhynchospora</taxon>
    </lineage>
</organism>
<feature type="region of interest" description="Disordered" evidence="6">
    <location>
        <begin position="908"/>
        <end position="928"/>
    </location>
</feature>
<sequence>MEATALSWAKTMVGGVLKHAATTAVDEAAKMLGVRQDVWYIIGELEMMQAFLVAAETRRDNNNVMLIWVRQVRDLAYQIEDCLLEFSLHLKNRSLCYRLRTLPTRRRIASHIRDIREKVKEVSQRNLRYNLIKPMDSSFDANNLIKDRNFTTCVDEFVVEETELVGQTESKNKLIEMITKKDMHLKVIWITGMGGLGKTTLARKVIDSREVGNKFPSPVWFTVSQNFNPKDLLREIQKKLRKDKEEISNEYGELFQSVRSLLEKNNYLIVLDDLWTIETWNAVQKIILDNGKGSRVIVTTRNTNVAEHCNWNSKEIYPVEHLSPESSRNLLLRKIYKTDDFSKRNGDLDDVTDKIIKKCGGLPLAIVTVGGLLKNKPIDREEWVKLLGHLGSELETSPTTDAVKQILELSYRDLPYYLKPCLLSLSNFPEDFEIRRIRLVYRWIADGFVRERRGMTLEEVAEEYFYDLINRNLILPSIVKVDGTIWSCRVHDIMRELLVAKSIEENLVYITGEQEYMTMVDNIRQLIITSSDDITGANFHNIRSISVFDEHVPSILSSPSKLPKLVRVLDLRNMAASEKSNYKNLKRTIRHLGQFEHLRYISIPEHNYGGLPNSLGNIRDLQTLDIRRASMAKVPNNITKLHKLRHLLGLEVAIPRGIGKLKELQVLKGVDLKRSHPGVVEELTQLRQLRKLGVRNLEKEQCKKFFVSINELSSLRSLHIGIAERDTVIADFQDIVLSPPEHLRSIRLDGWIGNLSAWISFPFSLVKVALYNTKLGDDAIGVLEDLPKLLYLRLWNGSYDGAKLTFRGAKFPKLKRLDAAGLENLQEFLFQEGTLPEFQHLWIGNCKLMSGISGIDHLARLRILGLGWGVYMANLDVVRKQLTEHPNRPTLEVFHPEFQELYEGIGFGGPPADGDNSSISDTEEMEYS</sequence>
<dbReference type="Proteomes" id="UP001140206">
    <property type="component" value="Chromosome 5"/>
</dbReference>
<dbReference type="Pfam" id="PF23598">
    <property type="entry name" value="LRR_14"/>
    <property type="match status" value="1"/>
</dbReference>
<feature type="domain" description="NB-ARC" evidence="7">
    <location>
        <begin position="168"/>
        <end position="337"/>
    </location>
</feature>
<dbReference type="InterPro" id="IPR036388">
    <property type="entry name" value="WH-like_DNA-bd_sf"/>
</dbReference>
<evidence type="ECO:0000313" key="11">
    <source>
        <dbReference type="EMBL" id="KAJ4751991.1"/>
    </source>
</evidence>
<evidence type="ECO:0000256" key="2">
    <source>
        <dbReference type="ARBA" id="ARBA00022614"/>
    </source>
</evidence>
<evidence type="ECO:0000259" key="9">
    <source>
        <dbReference type="Pfam" id="PF23559"/>
    </source>
</evidence>
<accession>A0AAV8CBZ8</accession>
<dbReference type="SUPFAM" id="SSF52540">
    <property type="entry name" value="P-loop containing nucleoside triphosphate hydrolases"/>
    <property type="match status" value="1"/>
</dbReference>
<dbReference type="Pfam" id="PF00931">
    <property type="entry name" value="NB-ARC"/>
    <property type="match status" value="1"/>
</dbReference>
<dbReference type="EMBL" id="JAMFTS010000005">
    <property type="protein sequence ID" value="KAJ4751991.1"/>
    <property type="molecule type" value="Genomic_DNA"/>
</dbReference>
<keyword evidence="2" id="KW-0433">Leucine-rich repeat</keyword>
<comment type="similarity">
    <text evidence="1">Belongs to the disease resistance NB-LRR family.</text>
</comment>
<feature type="domain" description="Disease resistance R13L4/SHOC-2-like LRR" evidence="10">
    <location>
        <begin position="542"/>
        <end position="891"/>
    </location>
</feature>
<feature type="domain" description="Disease resistance N-terminal" evidence="8">
    <location>
        <begin position="13"/>
        <end position="94"/>
    </location>
</feature>
<keyword evidence="4" id="KW-0547">Nucleotide-binding</keyword>
<dbReference type="InterPro" id="IPR002182">
    <property type="entry name" value="NB-ARC"/>
</dbReference>
<dbReference type="GO" id="GO:0043531">
    <property type="term" value="F:ADP binding"/>
    <property type="evidence" value="ECO:0007669"/>
    <property type="project" value="InterPro"/>
</dbReference>
<dbReference type="FunFam" id="1.10.10.10:FF:000322">
    <property type="entry name" value="Probable disease resistance protein At1g63360"/>
    <property type="match status" value="1"/>
</dbReference>
<dbReference type="InterPro" id="IPR038005">
    <property type="entry name" value="RX-like_CC"/>
</dbReference>
<gene>
    <name evidence="11" type="ORF">LUZ62_086396</name>
</gene>
<dbReference type="GO" id="GO:0009626">
    <property type="term" value="P:plant-type hypersensitive response"/>
    <property type="evidence" value="ECO:0007669"/>
    <property type="project" value="UniProtKB-ARBA"/>
</dbReference>
<dbReference type="Gene3D" id="1.10.10.10">
    <property type="entry name" value="Winged helix-like DNA-binding domain superfamily/Winged helix DNA-binding domain"/>
    <property type="match status" value="1"/>
</dbReference>
<dbReference type="Gene3D" id="3.40.50.300">
    <property type="entry name" value="P-loop containing nucleotide triphosphate hydrolases"/>
    <property type="match status" value="1"/>
</dbReference>
<reference evidence="11" key="1">
    <citation type="submission" date="2022-08" db="EMBL/GenBank/DDBJ databases">
        <authorList>
            <person name="Marques A."/>
        </authorList>
    </citation>
    <scope>NUCLEOTIDE SEQUENCE</scope>
    <source>
        <strain evidence="11">RhyPub2mFocal</strain>
        <tissue evidence="11">Leaves</tissue>
    </source>
</reference>
<evidence type="ECO:0000256" key="1">
    <source>
        <dbReference type="ARBA" id="ARBA00008894"/>
    </source>
</evidence>
<proteinExistence type="inferred from homology"/>
<dbReference type="InterPro" id="IPR058922">
    <property type="entry name" value="WHD_DRP"/>
</dbReference>
<evidence type="ECO:0000313" key="12">
    <source>
        <dbReference type="Proteomes" id="UP001140206"/>
    </source>
</evidence>
<keyword evidence="3" id="KW-0677">Repeat</keyword>
<dbReference type="Gene3D" id="1.20.5.4130">
    <property type="match status" value="1"/>
</dbReference>
<dbReference type="PANTHER" id="PTHR23155">
    <property type="entry name" value="DISEASE RESISTANCE PROTEIN RP"/>
    <property type="match status" value="1"/>
</dbReference>
<dbReference type="FunFam" id="3.40.50.300:FF:001091">
    <property type="entry name" value="Probable disease resistance protein At1g61300"/>
    <property type="match status" value="1"/>
</dbReference>
<dbReference type="AlphaFoldDB" id="A0AAV8CBZ8"/>
<evidence type="ECO:0000256" key="3">
    <source>
        <dbReference type="ARBA" id="ARBA00022737"/>
    </source>
</evidence>
<dbReference type="InterPro" id="IPR027417">
    <property type="entry name" value="P-loop_NTPase"/>
</dbReference>
<evidence type="ECO:0000259" key="10">
    <source>
        <dbReference type="Pfam" id="PF23598"/>
    </source>
</evidence>
<evidence type="ECO:0000256" key="4">
    <source>
        <dbReference type="ARBA" id="ARBA00022741"/>
    </source>
</evidence>
<feature type="domain" description="Disease resistance protein winged helix" evidence="9">
    <location>
        <begin position="428"/>
        <end position="497"/>
    </location>
</feature>
<dbReference type="PANTHER" id="PTHR23155:SF963">
    <property type="entry name" value="OS06G0287000 PROTEIN"/>
    <property type="match status" value="1"/>
</dbReference>
<evidence type="ECO:0000256" key="5">
    <source>
        <dbReference type="ARBA" id="ARBA00022821"/>
    </source>
</evidence>
<dbReference type="Pfam" id="PF18052">
    <property type="entry name" value="Rx_N"/>
    <property type="match status" value="1"/>
</dbReference>
<dbReference type="SUPFAM" id="SSF52058">
    <property type="entry name" value="L domain-like"/>
    <property type="match status" value="1"/>
</dbReference>
<evidence type="ECO:0000256" key="6">
    <source>
        <dbReference type="SAM" id="MobiDB-lite"/>
    </source>
</evidence>
<comment type="caution">
    <text evidence="11">The sequence shown here is derived from an EMBL/GenBank/DDBJ whole genome shotgun (WGS) entry which is preliminary data.</text>
</comment>
<evidence type="ECO:0000259" key="7">
    <source>
        <dbReference type="Pfam" id="PF00931"/>
    </source>
</evidence>
<dbReference type="InterPro" id="IPR041118">
    <property type="entry name" value="Rx_N"/>
</dbReference>
<keyword evidence="12" id="KW-1185">Reference proteome</keyword>
<dbReference type="InterPro" id="IPR032675">
    <property type="entry name" value="LRR_dom_sf"/>
</dbReference>
<dbReference type="Pfam" id="PF23559">
    <property type="entry name" value="WHD_DRP"/>
    <property type="match status" value="1"/>
</dbReference>
<dbReference type="InterPro" id="IPR044974">
    <property type="entry name" value="Disease_R_plants"/>
</dbReference>
<protein>
    <submittedName>
        <fullName evidence="11">Uncharacterized protein</fullName>
    </submittedName>
</protein>
<dbReference type="PRINTS" id="PR00364">
    <property type="entry name" value="DISEASERSIST"/>
</dbReference>
<dbReference type="GO" id="GO:0002758">
    <property type="term" value="P:innate immune response-activating signaling pathway"/>
    <property type="evidence" value="ECO:0007669"/>
    <property type="project" value="UniProtKB-ARBA"/>
</dbReference>
<dbReference type="GO" id="GO:0042742">
    <property type="term" value="P:defense response to bacterium"/>
    <property type="evidence" value="ECO:0007669"/>
    <property type="project" value="UniProtKB-ARBA"/>
</dbReference>
<evidence type="ECO:0000259" key="8">
    <source>
        <dbReference type="Pfam" id="PF18052"/>
    </source>
</evidence>
<dbReference type="InterPro" id="IPR055414">
    <property type="entry name" value="LRR_R13L4/SHOC2-like"/>
</dbReference>